<evidence type="ECO:0000313" key="1">
    <source>
        <dbReference type="EMBL" id="CAJ0609529.1"/>
    </source>
</evidence>
<gene>
    <name evidence="1" type="ORF">CYNAS_LOCUS21512</name>
</gene>
<sequence>MCSPFESILCQVEMLRVLPSNAQLSACKKFQFLKRRRDIATISQMLFGAMSTAVGNDSSKIHIIPDDQRLLVSRLSIIPRLSSKDMRVAADSLESSDLESHYIAVRSMDSINGLHQKHGCISSTAPPEAFKRIRNASLQLDDETTEEARLFSPPTAFRLSRDRRLEMSHKTNLCEQCRHGRSFANQFVNYITLHDFVICLVSLLERDHNGNVVVADFSRQLTRLVEKLDTKHSKSFCQM</sequence>
<accession>A0AA36MDT9</accession>
<dbReference type="EMBL" id="CATQJL010000326">
    <property type="protein sequence ID" value="CAJ0609529.1"/>
    <property type="molecule type" value="Genomic_DNA"/>
</dbReference>
<dbReference type="Proteomes" id="UP001176961">
    <property type="component" value="Unassembled WGS sequence"/>
</dbReference>
<comment type="caution">
    <text evidence="1">The sequence shown here is derived from an EMBL/GenBank/DDBJ whole genome shotgun (WGS) entry which is preliminary data.</text>
</comment>
<organism evidence="1 2">
    <name type="scientific">Cylicocyclus nassatus</name>
    <name type="common">Nematode worm</name>
    <dbReference type="NCBI Taxonomy" id="53992"/>
    <lineage>
        <taxon>Eukaryota</taxon>
        <taxon>Metazoa</taxon>
        <taxon>Ecdysozoa</taxon>
        <taxon>Nematoda</taxon>
        <taxon>Chromadorea</taxon>
        <taxon>Rhabditida</taxon>
        <taxon>Rhabditina</taxon>
        <taxon>Rhabditomorpha</taxon>
        <taxon>Strongyloidea</taxon>
        <taxon>Strongylidae</taxon>
        <taxon>Cylicocyclus</taxon>
    </lineage>
</organism>
<keyword evidence="2" id="KW-1185">Reference proteome</keyword>
<reference evidence="1" key="1">
    <citation type="submission" date="2023-07" db="EMBL/GenBank/DDBJ databases">
        <authorList>
            <consortium name="CYATHOMIX"/>
        </authorList>
    </citation>
    <scope>NUCLEOTIDE SEQUENCE</scope>
    <source>
        <strain evidence="1">N/A</strain>
    </source>
</reference>
<name>A0AA36MDT9_CYLNA</name>
<evidence type="ECO:0000313" key="2">
    <source>
        <dbReference type="Proteomes" id="UP001176961"/>
    </source>
</evidence>
<protein>
    <submittedName>
        <fullName evidence="1">Uncharacterized protein</fullName>
    </submittedName>
</protein>
<dbReference type="AlphaFoldDB" id="A0AA36MDT9"/>
<proteinExistence type="predicted"/>